<feature type="transmembrane region" description="Helical" evidence="1">
    <location>
        <begin position="139"/>
        <end position="161"/>
    </location>
</feature>
<feature type="transmembrane region" description="Helical" evidence="1">
    <location>
        <begin position="12"/>
        <end position="32"/>
    </location>
</feature>
<dbReference type="AlphaFoldDB" id="A0A2W6PND9"/>
<keyword evidence="1" id="KW-0812">Transmembrane</keyword>
<keyword evidence="1" id="KW-1133">Transmembrane helix</keyword>
<feature type="transmembrane region" description="Helical" evidence="1">
    <location>
        <begin position="74"/>
        <end position="99"/>
    </location>
</feature>
<proteinExistence type="predicted"/>
<evidence type="ECO:0000256" key="1">
    <source>
        <dbReference type="SAM" id="Phobius"/>
    </source>
</evidence>
<dbReference type="EMBL" id="NBIU01000011">
    <property type="protein sequence ID" value="PZT48213.1"/>
    <property type="molecule type" value="Genomic_DNA"/>
</dbReference>
<name>A0A2W6PND9_9HELI</name>
<keyword evidence="3" id="KW-1185">Reference proteome</keyword>
<protein>
    <submittedName>
        <fullName evidence="2">Uncharacterized protein</fullName>
    </submittedName>
</protein>
<accession>A0A2W6PND9</accession>
<evidence type="ECO:0000313" key="3">
    <source>
        <dbReference type="Proteomes" id="UP000249746"/>
    </source>
</evidence>
<sequence>MIKLNGLLLIKINLALFWIMVINILFFAAINSSRGIKYHLMYDLMFQYFLFIGVLGLLSIFLEKFFKNLIIKYFLLSIFLTSCYFFIFITMQFIGIMPSSLKGFSLEFNELLLHCCINFIFFCLAIFGIYNLLTNKTRFLYICHLGSLLHLFMYVLFYGMLKWNG</sequence>
<organism evidence="2 3">
    <name type="scientific">Helicobacter valdiviensis</name>
    <dbReference type="NCBI Taxonomy" id="1458358"/>
    <lineage>
        <taxon>Bacteria</taxon>
        <taxon>Pseudomonadati</taxon>
        <taxon>Campylobacterota</taxon>
        <taxon>Epsilonproteobacteria</taxon>
        <taxon>Campylobacterales</taxon>
        <taxon>Helicobacteraceae</taxon>
        <taxon>Helicobacter</taxon>
    </lineage>
</organism>
<reference evidence="2 3" key="1">
    <citation type="submission" date="2017-03" db="EMBL/GenBank/DDBJ databases">
        <title>Genomic and clinical evidence uncovers the enterohepatic species Helicobacter valdiviensis as a potential human intestinal pathogen.</title>
        <authorList>
            <person name="Fresia P."/>
            <person name="Jara R."/>
            <person name="Sierra R."/>
            <person name="Ferres I."/>
            <person name="Greif G."/>
            <person name="Iraola G."/>
            <person name="Collado L."/>
        </authorList>
    </citation>
    <scope>NUCLEOTIDE SEQUENCE [LARGE SCALE GENOMIC DNA]</scope>
    <source>
        <strain evidence="2 3">WBE14</strain>
    </source>
</reference>
<evidence type="ECO:0000313" key="2">
    <source>
        <dbReference type="EMBL" id="PZT48213.1"/>
    </source>
</evidence>
<feature type="transmembrane region" description="Helical" evidence="1">
    <location>
        <begin position="44"/>
        <end position="62"/>
    </location>
</feature>
<dbReference type="Proteomes" id="UP000249746">
    <property type="component" value="Unassembled WGS sequence"/>
</dbReference>
<comment type="caution">
    <text evidence="2">The sequence shown here is derived from an EMBL/GenBank/DDBJ whole genome shotgun (WGS) entry which is preliminary data.</text>
</comment>
<feature type="transmembrane region" description="Helical" evidence="1">
    <location>
        <begin position="111"/>
        <end position="132"/>
    </location>
</feature>
<gene>
    <name evidence="2" type="ORF">B6S12_05180</name>
</gene>
<keyword evidence="1" id="KW-0472">Membrane</keyword>